<reference evidence="5" key="1">
    <citation type="submission" date="2021-07" db="EMBL/GenBank/DDBJ databases">
        <authorList>
            <person name="Branca A.L. A."/>
        </authorList>
    </citation>
    <scope>NUCLEOTIDE SEQUENCE</scope>
</reference>
<name>A0A9W4MVM7_PENNA</name>
<dbReference type="EMBL" id="CAJVNV010000251">
    <property type="protein sequence ID" value="CAG8131341.1"/>
    <property type="molecule type" value="Genomic_DNA"/>
</dbReference>
<feature type="transmembrane region" description="Helical" evidence="2">
    <location>
        <begin position="765"/>
        <end position="785"/>
    </location>
</feature>
<dbReference type="Pfam" id="PF13191">
    <property type="entry name" value="AAA_16"/>
    <property type="match status" value="1"/>
</dbReference>
<feature type="region of interest" description="Disordered" evidence="1">
    <location>
        <begin position="29"/>
        <end position="72"/>
    </location>
</feature>
<dbReference type="PANTHER" id="PTHR36168:SF1">
    <property type="entry name" value="ORC1-LIKE AAA ATPASE DOMAIN-CONTAINING PROTEIN"/>
    <property type="match status" value="1"/>
</dbReference>
<dbReference type="AlphaFoldDB" id="A0A9W4MVM7"/>
<accession>A0A9W4MVM7</accession>
<feature type="compositionally biased region" description="Polar residues" evidence="1">
    <location>
        <begin position="35"/>
        <end position="53"/>
    </location>
</feature>
<dbReference type="Proteomes" id="UP001153461">
    <property type="component" value="Unassembled WGS sequence"/>
</dbReference>
<feature type="transmembrane region" description="Helical" evidence="2">
    <location>
        <begin position="630"/>
        <end position="654"/>
    </location>
</feature>
<evidence type="ECO:0000259" key="3">
    <source>
        <dbReference type="Pfam" id="PF13191"/>
    </source>
</evidence>
<evidence type="ECO:0000313" key="5">
    <source>
        <dbReference type="EMBL" id="CAG8131341.1"/>
    </source>
</evidence>
<dbReference type="PANTHER" id="PTHR36168">
    <property type="entry name" value="CHROMOSOME 1, WHOLE GENOME SHOTGUN SEQUENCE"/>
    <property type="match status" value="1"/>
</dbReference>
<dbReference type="OrthoDB" id="362021at2759"/>
<gene>
    <name evidence="5" type="ORF">PNAL_LOCUS5552</name>
</gene>
<dbReference type="InterPro" id="IPR056808">
    <property type="entry name" value="HTH_AAA"/>
</dbReference>
<dbReference type="SUPFAM" id="SSF52540">
    <property type="entry name" value="P-loop containing nucleoside triphosphate hydrolases"/>
    <property type="match status" value="1"/>
</dbReference>
<evidence type="ECO:0000256" key="2">
    <source>
        <dbReference type="SAM" id="Phobius"/>
    </source>
</evidence>
<feature type="transmembrane region" description="Helical" evidence="2">
    <location>
        <begin position="720"/>
        <end position="737"/>
    </location>
</feature>
<feature type="compositionally biased region" description="Basic and acidic residues" evidence="1">
    <location>
        <begin position="57"/>
        <end position="67"/>
    </location>
</feature>
<keyword evidence="2" id="KW-1133">Transmembrane helix</keyword>
<dbReference type="Gene3D" id="3.40.50.300">
    <property type="entry name" value="P-loop containing nucleotide triphosphate hydrolases"/>
    <property type="match status" value="1"/>
</dbReference>
<feature type="transmembrane region" description="Helical" evidence="2">
    <location>
        <begin position="693"/>
        <end position="714"/>
    </location>
</feature>
<organism evidence="5 6">
    <name type="scientific">Penicillium nalgiovense</name>
    <dbReference type="NCBI Taxonomy" id="60175"/>
    <lineage>
        <taxon>Eukaryota</taxon>
        <taxon>Fungi</taxon>
        <taxon>Dikarya</taxon>
        <taxon>Ascomycota</taxon>
        <taxon>Pezizomycotina</taxon>
        <taxon>Eurotiomycetes</taxon>
        <taxon>Eurotiomycetidae</taxon>
        <taxon>Eurotiales</taxon>
        <taxon>Aspergillaceae</taxon>
        <taxon>Penicillium</taxon>
    </lineage>
</organism>
<feature type="transmembrane region" description="Helical" evidence="2">
    <location>
        <begin position="905"/>
        <end position="925"/>
    </location>
</feature>
<proteinExistence type="predicted"/>
<feature type="domain" description="Orc1-like AAA ATPase" evidence="3">
    <location>
        <begin position="157"/>
        <end position="286"/>
    </location>
</feature>
<feature type="domain" description="AAA protein C-terminal winged helix" evidence="4">
    <location>
        <begin position="389"/>
        <end position="508"/>
    </location>
</feature>
<sequence>MLWSRLAQPARSYARQGLPRAPRINSRVVMYTPKRFNSNPQSTGQMTPDPTDQNDSDEGKGKGRDGDSDPNLKSTILKMLETAATTAASIAILGAAGYSYHQYYKYLILDKMDNAFSPGDPALEVAGVVSGKHKYHEEHWVVRNEQPKIDDIVAGKQSGHYYLIIGEKGTGKTSMLLEAMRKIDGNNCSLFEAHADLEIFRIRLGKALDFEFHEDYVGSLFSIRGPRDTTALLDIERALNKLEKVALNRRKIGSTPLILIINSTHLVRDDHDGQDLLEMIQQRAEQWAASGLVTTILNSDDYWVYERLKRYATRMEVITVTDLPKDKAMSALKRYRQRFHNETLPSAVLEQVYDKVGGRLSFLNRVAKSQDVTKTCDEICQAEKTWLLNKCWILGREMDDDVMDQQKYASAAMVLAKALVEKEKEMESIYHKEHGHILPEIPLHEAREIMTRADFIQSYDHDNIFTIDSRAMVRADSVPMQRAFQEICAIENFDNHLEGTLERIGDIESLGRTRELTIKDLWDNGKYRVVVRDNHGRESGTVEFAVAEREAFSFSLPSFNRVKAIDSGFCSKLCTTLSLLFNFGSLKMPTTTPKKRTVSWTNNTRPAREFATTATAQTSRLACIPSPARFILVVLSSLIVSSVLFTLTSTLTVGDLGPISKHLEEWWEVGGLIAWRAVEVGLAWTLGFDGRDVASFLFLTHLPTYSLLSFFYGIRPTSALIAYGVTIVSTALPFALLRRPSSVHNLSHASPDAVANRNILQDKTITIFTTLLATSVFSVVLYASYATWLPTQLVIHFEGLPDISAAHAGPAGLPVLFLTLLPAGWAARDFLFVSSTGNSSTHGGSASCCEGEYLASTICRNTWGKLTTKTRVLVSRSIILALGVLLNTIIQVAGTISDVSIEGAATWGAVWAFATLTAGATFGWIEAVDGV</sequence>
<dbReference type="InterPro" id="IPR027417">
    <property type="entry name" value="P-loop_NTPase"/>
</dbReference>
<feature type="transmembrane region" description="Helical" evidence="2">
    <location>
        <begin position="873"/>
        <end position="893"/>
    </location>
</feature>
<evidence type="ECO:0000313" key="6">
    <source>
        <dbReference type="Proteomes" id="UP001153461"/>
    </source>
</evidence>
<feature type="transmembrane region" description="Helical" evidence="2">
    <location>
        <begin position="666"/>
        <end position="686"/>
    </location>
</feature>
<dbReference type="InterPro" id="IPR041664">
    <property type="entry name" value="AAA_16"/>
</dbReference>
<keyword evidence="2" id="KW-0472">Membrane</keyword>
<evidence type="ECO:0008006" key="7">
    <source>
        <dbReference type="Google" id="ProtNLM"/>
    </source>
</evidence>
<dbReference type="Pfam" id="PF24913">
    <property type="entry name" value="WHD_AAA_fung"/>
    <property type="match status" value="1"/>
</dbReference>
<evidence type="ECO:0000256" key="1">
    <source>
        <dbReference type="SAM" id="MobiDB-lite"/>
    </source>
</evidence>
<feature type="transmembrane region" description="Helical" evidence="2">
    <location>
        <begin position="805"/>
        <end position="827"/>
    </location>
</feature>
<protein>
    <recommendedName>
        <fullName evidence="7">Orc1-like AAA ATPase domain-containing protein</fullName>
    </recommendedName>
</protein>
<comment type="caution">
    <text evidence="5">The sequence shown here is derived from an EMBL/GenBank/DDBJ whole genome shotgun (WGS) entry which is preliminary data.</text>
</comment>
<keyword evidence="2" id="KW-0812">Transmembrane</keyword>
<evidence type="ECO:0000259" key="4">
    <source>
        <dbReference type="Pfam" id="PF24913"/>
    </source>
</evidence>